<gene>
    <name evidence="5" type="ORF">APUU_61250S</name>
</gene>
<reference evidence="5" key="1">
    <citation type="submission" date="2021-01" db="EMBL/GenBank/DDBJ databases">
        <authorList>
            <consortium name="Aspergillus puulaauensis MK2 genome sequencing consortium"/>
            <person name="Kazuki M."/>
            <person name="Futagami T."/>
        </authorList>
    </citation>
    <scope>NUCLEOTIDE SEQUENCE</scope>
    <source>
        <strain evidence="5">MK2</strain>
    </source>
</reference>
<evidence type="ECO:0000313" key="5">
    <source>
        <dbReference type="EMBL" id="BCS28202.1"/>
    </source>
</evidence>
<accession>A0A7R7XVI5</accession>
<reference evidence="5" key="2">
    <citation type="submission" date="2021-02" db="EMBL/GenBank/DDBJ databases">
        <title>Aspergillus puulaauensis MK2 genome sequence.</title>
        <authorList>
            <person name="Futagami T."/>
            <person name="Mori K."/>
            <person name="Kadooka C."/>
            <person name="Tanaka T."/>
        </authorList>
    </citation>
    <scope>NUCLEOTIDE SEQUENCE</scope>
    <source>
        <strain evidence="5">MK2</strain>
    </source>
</reference>
<dbReference type="GO" id="GO:0000978">
    <property type="term" value="F:RNA polymerase II cis-regulatory region sequence-specific DNA binding"/>
    <property type="evidence" value="ECO:0007669"/>
    <property type="project" value="TreeGrafter"/>
</dbReference>
<dbReference type="AlphaFoldDB" id="A0A7R7XVI5"/>
<evidence type="ECO:0000256" key="4">
    <source>
        <dbReference type="ARBA" id="ARBA00023242"/>
    </source>
</evidence>
<keyword evidence="2" id="KW-0238">DNA-binding</keyword>
<dbReference type="GeneID" id="64978199"/>
<name>A0A7R7XVI5_9EURO</name>
<dbReference type="PANTHER" id="PTHR47424:SF3">
    <property type="entry name" value="REGULATORY PROTEIN GAL4"/>
    <property type="match status" value="1"/>
</dbReference>
<dbReference type="Proteomes" id="UP000654913">
    <property type="component" value="Chromosome 6"/>
</dbReference>
<organism evidence="5 6">
    <name type="scientific">Aspergillus puulaauensis</name>
    <dbReference type="NCBI Taxonomy" id="1220207"/>
    <lineage>
        <taxon>Eukaryota</taxon>
        <taxon>Fungi</taxon>
        <taxon>Dikarya</taxon>
        <taxon>Ascomycota</taxon>
        <taxon>Pezizomycotina</taxon>
        <taxon>Eurotiomycetes</taxon>
        <taxon>Eurotiomycetidae</taxon>
        <taxon>Eurotiales</taxon>
        <taxon>Aspergillaceae</taxon>
        <taxon>Aspergillus</taxon>
    </lineage>
</organism>
<dbReference type="RefSeq" id="XP_041560388.1">
    <property type="nucleotide sequence ID" value="XM_041694572.1"/>
</dbReference>
<sequence length="376" mass="42125">MIHPAVSQHSISPSAIDDELLSTEPSAPATQPHDAPSLTECYVQAIKLQDILGDVLYTLYFGTGDKETGDISFNFIAASTANDKLRRGELQMLLNIDNSLSAWERDLPEYLKARNYNFMGFEGNDLFGARTPAFNRQAIILHARYLHVRLIMFRPVLSALFHSSSKETSGQDSSMESAMRNGMLDKGVNLCVSSARDLVELITGNLDLYNQVLPPSWHNVFYMHSCSIVFLICRLCCLSRIQNKEALIESWNKCIAFFRTYQSRSRSAKRCLRIVEAIQTRVFQSQSDPNPVLSSGPSSDKEYRSQTIGDSTWYENIPLPDQGSSPLAFDEATLADQATANWISDPSEMNWLSFFPFVEGLADGISDPQFLQTPFS</sequence>
<keyword evidence="6" id="KW-1185">Reference proteome</keyword>
<evidence type="ECO:0000256" key="1">
    <source>
        <dbReference type="ARBA" id="ARBA00023015"/>
    </source>
</evidence>
<dbReference type="GO" id="GO:0000981">
    <property type="term" value="F:DNA-binding transcription factor activity, RNA polymerase II-specific"/>
    <property type="evidence" value="ECO:0007669"/>
    <property type="project" value="TreeGrafter"/>
</dbReference>
<evidence type="ECO:0000256" key="3">
    <source>
        <dbReference type="ARBA" id="ARBA00023163"/>
    </source>
</evidence>
<dbReference type="KEGG" id="apuu:APUU_61250S"/>
<evidence type="ECO:0000256" key="2">
    <source>
        <dbReference type="ARBA" id="ARBA00023125"/>
    </source>
</evidence>
<keyword evidence="3" id="KW-0804">Transcription</keyword>
<dbReference type="GO" id="GO:0005634">
    <property type="term" value="C:nucleus"/>
    <property type="evidence" value="ECO:0007669"/>
    <property type="project" value="TreeGrafter"/>
</dbReference>
<protein>
    <recommendedName>
        <fullName evidence="7">Transcription factor domain-containing protein</fullName>
    </recommendedName>
</protein>
<proteinExistence type="predicted"/>
<dbReference type="GO" id="GO:0000435">
    <property type="term" value="P:positive regulation of transcription from RNA polymerase II promoter by galactose"/>
    <property type="evidence" value="ECO:0007669"/>
    <property type="project" value="TreeGrafter"/>
</dbReference>
<dbReference type="EMBL" id="AP024448">
    <property type="protein sequence ID" value="BCS28202.1"/>
    <property type="molecule type" value="Genomic_DNA"/>
</dbReference>
<keyword evidence="4" id="KW-0539">Nucleus</keyword>
<evidence type="ECO:0008006" key="7">
    <source>
        <dbReference type="Google" id="ProtNLM"/>
    </source>
</evidence>
<keyword evidence="1" id="KW-0805">Transcription regulation</keyword>
<dbReference type="CDD" id="cd12148">
    <property type="entry name" value="fungal_TF_MHR"/>
    <property type="match status" value="1"/>
</dbReference>
<dbReference type="PANTHER" id="PTHR47424">
    <property type="entry name" value="REGULATORY PROTEIN GAL4"/>
    <property type="match status" value="1"/>
</dbReference>
<evidence type="ECO:0000313" key="6">
    <source>
        <dbReference type="Proteomes" id="UP000654913"/>
    </source>
</evidence>
<dbReference type="OrthoDB" id="424974at2759"/>
<dbReference type="InterPro" id="IPR051127">
    <property type="entry name" value="Fungal_SecMet_Regulators"/>
</dbReference>